<feature type="domain" description="Phosphoribosyltransferase" evidence="16">
    <location>
        <begin position="16"/>
        <end position="164"/>
    </location>
</feature>
<protein>
    <recommendedName>
        <fullName evidence="15">Hypoxanthine phosphoribosyltransferase</fullName>
        <ecNumber evidence="15">2.4.2.8</ecNumber>
    </recommendedName>
</protein>
<evidence type="ECO:0000256" key="8">
    <source>
        <dbReference type="ARBA" id="ARBA00022679"/>
    </source>
</evidence>
<evidence type="ECO:0000256" key="12">
    <source>
        <dbReference type="ARBA" id="ARBA00022842"/>
    </source>
</evidence>
<dbReference type="InterPro" id="IPR050408">
    <property type="entry name" value="HGPRT"/>
</dbReference>
<evidence type="ECO:0000256" key="7">
    <source>
        <dbReference type="ARBA" id="ARBA00022676"/>
    </source>
</evidence>
<reference evidence="17 18" key="1">
    <citation type="journal article" date="2019" name="Nat. Microbiol.">
        <title>Mediterranean grassland soil C-N compound turnover is dependent on rainfall and depth, and is mediated by genomically divergent microorganisms.</title>
        <authorList>
            <person name="Diamond S."/>
            <person name="Andeer P.F."/>
            <person name="Li Z."/>
            <person name="Crits-Christoph A."/>
            <person name="Burstein D."/>
            <person name="Anantharaman K."/>
            <person name="Lane K.R."/>
            <person name="Thomas B.C."/>
            <person name="Pan C."/>
            <person name="Northen T.R."/>
            <person name="Banfield J.F."/>
        </authorList>
    </citation>
    <scope>NUCLEOTIDE SEQUENCE [LARGE SCALE GENOMIC DNA]</scope>
    <source>
        <strain evidence="17">NP_7</strain>
    </source>
</reference>
<dbReference type="FunFam" id="3.40.50.2020:FF:000006">
    <property type="entry name" value="Hypoxanthine phosphoribosyltransferase"/>
    <property type="match status" value="1"/>
</dbReference>
<evidence type="ECO:0000256" key="15">
    <source>
        <dbReference type="RuleBase" id="RU364099"/>
    </source>
</evidence>
<evidence type="ECO:0000256" key="14">
    <source>
        <dbReference type="ARBA" id="ARBA00049402"/>
    </source>
</evidence>
<dbReference type="UniPathway" id="UPA00591">
    <property type="reaction ID" value="UER00648"/>
</dbReference>
<evidence type="ECO:0000256" key="10">
    <source>
        <dbReference type="ARBA" id="ARBA00022726"/>
    </source>
</evidence>
<keyword evidence="7 15" id="KW-0328">Glycosyltransferase</keyword>
<dbReference type="Gene3D" id="3.40.50.2020">
    <property type="match status" value="1"/>
</dbReference>
<sequence>MRAAVEDIEEILFTEDQIAARVEEIGREISRDYAGRTPLLISVLKGAVYFLTDLSRTIEIPIAFDFMAITSYGSAALQSGVVRLIKDLDMEITGRDVLLVEDIIDTGLTAGYLLRLLQARSPASLHICTLLDRPRRRILEALPIAYRGFEIPDLFVVGYGLDYQERYRQLPFIGVLKEAVLQESRLLRD</sequence>
<evidence type="ECO:0000259" key="16">
    <source>
        <dbReference type="Pfam" id="PF00156"/>
    </source>
</evidence>
<evidence type="ECO:0000256" key="4">
    <source>
        <dbReference type="ARBA" id="ARBA00004676"/>
    </source>
</evidence>
<dbReference type="GO" id="GO:0032263">
    <property type="term" value="P:GMP salvage"/>
    <property type="evidence" value="ECO:0007669"/>
    <property type="project" value="TreeGrafter"/>
</dbReference>
<dbReference type="PANTHER" id="PTHR43340">
    <property type="entry name" value="HYPOXANTHINE-GUANINE PHOSPHORIBOSYLTRANSFERASE"/>
    <property type="match status" value="1"/>
</dbReference>
<dbReference type="GO" id="GO:0000166">
    <property type="term" value="F:nucleotide binding"/>
    <property type="evidence" value="ECO:0007669"/>
    <property type="project" value="UniProtKB-KW"/>
</dbReference>
<dbReference type="CDD" id="cd06223">
    <property type="entry name" value="PRTases_typeI"/>
    <property type="match status" value="1"/>
</dbReference>
<evidence type="ECO:0000256" key="5">
    <source>
        <dbReference type="ARBA" id="ARBA00008391"/>
    </source>
</evidence>
<keyword evidence="6 15" id="KW-0963">Cytoplasm</keyword>
<dbReference type="GO" id="GO:0006178">
    <property type="term" value="P:guanine salvage"/>
    <property type="evidence" value="ECO:0007669"/>
    <property type="project" value="TreeGrafter"/>
</dbReference>
<dbReference type="EC" id="2.4.2.8" evidence="15"/>
<dbReference type="Proteomes" id="UP000320048">
    <property type="component" value="Unassembled WGS sequence"/>
</dbReference>
<name>A0A537JAP4_9BACT</name>
<proteinExistence type="inferred from homology"/>
<dbReference type="InterPro" id="IPR000836">
    <property type="entry name" value="PRTase_dom"/>
</dbReference>
<dbReference type="GO" id="GO:0006166">
    <property type="term" value="P:purine ribonucleoside salvage"/>
    <property type="evidence" value="ECO:0007669"/>
    <property type="project" value="UniProtKB-KW"/>
</dbReference>
<dbReference type="GO" id="GO:0032264">
    <property type="term" value="P:IMP salvage"/>
    <property type="evidence" value="ECO:0007669"/>
    <property type="project" value="UniProtKB-UniPathway"/>
</dbReference>
<dbReference type="GO" id="GO:0004422">
    <property type="term" value="F:hypoxanthine phosphoribosyltransferase activity"/>
    <property type="evidence" value="ECO:0007669"/>
    <property type="project" value="InterPro"/>
</dbReference>
<comment type="similarity">
    <text evidence="5 15">Belongs to the purine/pyrimidine phosphoribosyltransferase family.</text>
</comment>
<evidence type="ECO:0000256" key="1">
    <source>
        <dbReference type="ARBA" id="ARBA00001946"/>
    </source>
</evidence>
<keyword evidence="8 15" id="KW-0808">Transferase</keyword>
<evidence type="ECO:0000256" key="6">
    <source>
        <dbReference type="ARBA" id="ARBA00022490"/>
    </source>
</evidence>
<comment type="cofactor">
    <cofactor evidence="1 15">
        <name>Mg(2+)</name>
        <dbReference type="ChEBI" id="CHEBI:18420"/>
    </cofactor>
</comment>
<organism evidence="17 18">
    <name type="scientific">Candidatus Segetimicrobium genomatis</name>
    <dbReference type="NCBI Taxonomy" id="2569760"/>
    <lineage>
        <taxon>Bacteria</taxon>
        <taxon>Bacillati</taxon>
        <taxon>Candidatus Sysuimicrobiota</taxon>
        <taxon>Candidatus Sysuimicrobiia</taxon>
        <taxon>Candidatus Sysuimicrobiales</taxon>
        <taxon>Candidatus Segetimicrobiaceae</taxon>
        <taxon>Candidatus Segetimicrobium</taxon>
    </lineage>
</organism>
<keyword evidence="10 15" id="KW-0660">Purine salvage</keyword>
<comment type="catalytic activity">
    <reaction evidence="14">
        <text>IMP + diphosphate = hypoxanthine + 5-phospho-alpha-D-ribose 1-diphosphate</text>
        <dbReference type="Rhea" id="RHEA:17973"/>
        <dbReference type="ChEBI" id="CHEBI:17368"/>
        <dbReference type="ChEBI" id="CHEBI:33019"/>
        <dbReference type="ChEBI" id="CHEBI:58017"/>
        <dbReference type="ChEBI" id="CHEBI:58053"/>
        <dbReference type="EC" id="2.4.2.8"/>
    </reaction>
    <physiologicalReaction direction="right-to-left" evidence="14">
        <dbReference type="Rhea" id="RHEA:17975"/>
    </physiologicalReaction>
</comment>
<comment type="pathway">
    <text evidence="3 15">Purine metabolism; IMP biosynthesis via salvage pathway; IMP from hypoxanthine: step 1/1.</text>
</comment>
<dbReference type="GO" id="GO:0046100">
    <property type="term" value="P:hypoxanthine metabolic process"/>
    <property type="evidence" value="ECO:0007669"/>
    <property type="project" value="TreeGrafter"/>
</dbReference>
<evidence type="ECO:0000256" key="11">
    <source>
        <dbReference type="ARBA" id="ARBA00022741"/>
    </source>
</evidence>
<gene>
    <name evidence="17" type="primary">hpt</name>
    <name evidence="17" type="ORF">E6H04_08400</name>
</gene>
<keyword evidence="11 15" id="KW-0547">Nucleotide-binding</keyword>
<dbReference type="GO" id="GO:0000287">
    <property type="term" value="F:magnesium ion binding"/>
    <property type="evidence" value="ECO:0007669"/>
    <property type="project" value="TreeGrafter"/>
</dbReference>
<comment type="subcellular location">
    <subcellularLocation>
        <location evidence="2 15">Cytoplasm</location>
    </subcellularLocation>
</comment>
<comment type="pathway">
    <text evidence="4">Purine metabolism; GMP biosynthesis via salvage pathway; GMP from guanine: step 1/1.</text>
</comment>
<dbReference type="SUPFAM" id="SSF53271">
    <property type="entry name" value="PRTase-like"/>
    <property type="match status" value="1"/>
</dbReference>
<dbReference type="Pfam" id="PF00156">
    <property type="entry name" value="Pribosyltran"/>
    <property type="match status" value="1"/>
</dbReference>
<evidence type="ECO:0000256" key="9">
    <source>
        <dbReference type="ARBA" id="ARBA00022723"/>
    </source>
</evidence>
<comment type="catalytic activity">
    <reaction evidence="13">
        <text>GMP + diphosphate = guanine + 5-phospho-alpha-D-ribose 1-diphosphate</text>
        <dbReference type="Rhea" id="RHEA:25424"/>
        <dbReference type="ChEBI" id="CHEBI:16235"/>
        <dbReference type="ChEBI" id="CHEBI:33019"/>
        <dbReference type="ChEBI" id="CHEBI:58017"/>
        <dbReference type="ChEBI" id="CHEBI:58115"/>
        <dbReference type="EC" id="2.4.2.8"/>
    </reaction>
    <physiologicalReaction direction="right-to-left" evidence="13">
        <dbReference type="Rhea" id="RHEA:25426"/>
    </physiologicalReaction>
</comment>
<evidence type="ECO:0000256" key="2">
    <source>
        <dbReference type="ARBA" id="ARBA00004496"/>
    </source>
</evidence>
<evidence type="ECO:0000256" key="13">
    <source>
        <dbReference type="ARBA" id="ARBA00048811"/>
    </source>
</evidence>
<dbReference type="InterPro" id="IPR005904">
    <property type="entry name" value="Hxn_phspho_trans"/>
</dbReference>
<dbReference type="PANTHER" id="PTHR43340:SF1">
    <property type="entry name" value="HYPOXANTHINE PHOSPHORIBOSYLTRANSFERASE"/>
    <property type="match status" value="1"/>
</dbReference>
<dbReference type="NCBIfam" id="TIGR01203">
    <property type="entry name" value="HGPRTase"/>
    <property type="match status" value="1"/>
</dbReference>
<dbReference type="EMBL" id="VBAO01000212">
    <property type="protein sequence ID" value="TMI80583.1"/>
    <property type="molecule type" value="Genomic_DNA"/>
</dbReference>
<dbReference type="InterPro" id="IPR029057">
    <property type="entry name" value="PRTase-like"/>
</dbReference>
<keyword evidence="12 15" id="KW-0460">Magnesium</keyword>
<keyword evidence="9 15" id="KW-0479">Metal-binding</keyword>
<dbReference type="GO" id="GO:0052657">
    <property type="term" value="F:guanine phosphoribosyltransferase activity"/>
    <property type="evidence" value="ECO:0007669"/>
    <property type="project" value="RHEA"/>
</dbReference>
<evidence type="ECO:0000313" key="17">
    <source>
        <dbReference type="EMBL" id="TMI80583.1"/>
    </source>
</evidence>
<dbReference type="AlphaFoldDB" id="A0A537JAP4"/>
<evidence type="ECO:0000256" key="3">
    <source>
        <dbReference type="ARBA" id="ARBA00004669"/>
    </source>
</evidence>
<comment type="caution">
    <text evidence="17">The sequence shown here is derived from an EMBL/GenBank/DDBJ whole genome shotgun (WGS) entry which is preliminary data.</text>
</comment>
<accession>A0A537JAP4</accession>
<dbReference type="GO" id="GO:0005829">
    <property type="term" value="C:cytosol"/>
    <property type="evidence" value="ECO:0007669"/>
    <property type="project" value="TreeGrafter"/>
</dbReference>
<evidence type="ECO:0000313" key="18">
    <source>
        <dbReference type="Proteomes" id="UP000320048"/>
    </source>
</evidence>